<proteinExistence type="predicted"/>
<protein>
    <submittedName>
        <fullName evidence="1">Uncharacterized protein</fullName>
    </submittedName>
</protein>
<dbReference type="OrthoDB" id="2960865at2"/>
<name>A0A098M2K4_9BACL</name>
<gene>
    <name evidence="1" type="ORF">PWYN_18065</name>
</gene>
<reference evidence="1 2" key="1">
    <citation type="submission" date="2014-08" db="EMBL/GenBank/DDBJ databases">
        <authorList>
            <person name="den Bakker H.C."/>
        </authorList>
    </citation>
    <scope>NUCLEOTIDE SEQUENCE [LARGE SCALE GENOMIC DNA]</scope>
    <source>
        <strain evidence="1 2">DSM 18334</strain>
    </source>
</reference>
<comment type="caution">
    <text evidence="1">The sequence shown here is derived from an EMBL/GenBank/DDBJ whole genome shotgun (WGS) entry which is preliminary data.</text>
</comment>
<sequence length="281" mass="32618">MLRIFFDNDVFIHSIREYLEYDNEYELLSLLTIVKVEARNDFNDYGLDINPYRHDLLLKVPVTKIKELSIQTEKLRPYINEICQTFGGIYINQIMVGLLTSKEQQEVEKVSLLDHHLNFYHNLIKVVSNATIDDIEKTYIIESCNCLLNGNNLAAATMLGCAIERVVILLANSCLLYLENGNGSEQELKNFTDKVINRKNANDRLSGLINFVKPKKDLFAENGFENVEIHLSHFDFIRQLRNEAGHPTGTIISEEDLFNHLIYYNDIFKKTHKIIEFLQRT</sequence>
<reference evidence="1 2" key="2">
    <citation type="submission" date="2014-10" db="EMBL/GenBank/DDBJ databases">
        <title>Comparative genomics of the Paenibacillus odorifer group.</title>
        <authorList>
            <person name="Tsai Y.-C."/>
            <person name="Martin N."/>
            <person name="Korlach J."/>
            <person name="Wiedmann M."/>
        </authorList>
    </citation>
    <scope>NUCLEOTIDE SEQUENCE [LARGE SCALE GENOMIC DNA]</scope>
    <source>
        <strain evidence="1 2">DSM 18334</strain>
    </source>
</reference>
<organism evidence="1 2">
    <name type="scientific">Paenibacillus wynnii</name>
    <dbReference type="NCBI Taxonomy" id="268407"/>
    <lineage>
        <taxon>Bacteria</taxon>
        <taxon>Bacillati</taxon>
        <taxon>Bacillota</taxon>
        <taxon>Bacilli</taxon>
        <taxon>Bacillales</taxon>
        <taxon>Paenibacillaceae</taxon>
        <taxon>Paenibacillus</taxon>
    </lineage>
</organism>
<dbReference type="AlphaFoldDB" id="A0A098M2K4"/>
<dbReference type="Proteomes" id="UP000029734">
    <property type="component" value="Unassembled WGS sequence"/>
</dbReference>
<evidence type="ECO:0000313" key="2">
    <source>
        <dbReference type="Proteomes" id="UP000029734"/>
    </source>
</evidence>
<accession>A0A098M2K4</accession>
<dbReference type="RefSeq" id="WP_036654667.1">
    <property type="nucleotide sequence ID" value="NZ_JQCR01000003.1"/>
</dbReference>
<dbReference type="eggNOG" id="ENOG50309S0">
    <property type="taxonomic scope" value="Bacteria"/>
</dbReference>
<keyword evidence="2" id="KW-1185">Reference proteome</keyword>
<evidence type="ECO:0000313" key="1">
    <source>
        <dbReference type="EMBL" id="KGE16619.1"/>
    </source>
</evidence>
<dbReference type="EMBL" id="JQCR01000003">
    <property type="protein sequence ID" value="KGE16619.1"/>
    <property type="molecule type" value="Genomic_DNA"/>
</dbReference>